<feature type="domain" description="Nicotinate/nicotinamide phosphoribosyltransferase" evidence="10">
    <location>
        <begin position="164"/>
        <end position="345"/>
    </location>
</feature>
<sequence length="495" mass="54877">MKLQDIYATSLSLLTDLYQLTMAYGYWREGMAEQEAVFHLYFRKNPFQGGYTVAAGLEHVIDYLEELRFREEDLAYLGSLKDANNGPLFEKAFLDYLREMEFSCTVDAIPEGTVVFPNEPLVRVTGPLLQAQLIETPLLTILNFQTLIATKAARITDAAKGDAVVEFGMRRAQGIDGSLAAARAAFIGGASGTSNLLAGKLYDIPVKGTHAHSWVQAFATEEEAFRAYGEAFPVDSVFLVDTYNTLQGVQHAINTAIKLKETGFKLNGIRLDSGDLTYLSVEARKLLDAAGFTYTNIVASNDLDEHLITSLKQEGAKINVWGVGTKMVTAFDQPALGGVYKLAALRNAAGNWDYKIKLSEQLAKTSTPGILQVRRFLSENGTAVADMIFNEAEPLPTGDFEIVDPLDITRRKKLAAQMPYSDLLVPVFKAGKLVYTSPDLISIKKKVKEEISQLHESIRRFVNPHTYPAGLEQSLLQYKTDLVLKLRQQKTTFEF</sequence>
<reference evidence="13 14" key="1">
    <citation type="submission" date="2018-06" db="EMBL/GenBank/DDBJ databases">
        <authorList>
            <person name="Liu Z.-W."/>
        </authorList>
    </citation>
    <scope>NUCLEOTIDE SEQUENCE [LARGE SCALE GENOMIC DNA]</scope>
    <source>
        <strain evidence="13 14">2b14</strain>
    </source>
</reference>
<dbReference type="Pfam" id="PF17767">
    <property type="entry name" value="NAPRTase_N"/>
    <property type="match status" value="1"/>
</dbReference>
<feature type="domain" description="Nicotinate phosphoribosyltransferase C-terminal" evidence="12">
    <location>
        <begin position="372"/>
        <end position="478"/>
    </location>
</feature>
<dbReference type="GO" id="GO:0034355">
    <property type="term" value="P:NAD+ biosynthetic process via the salvage pathway"/>
    <property type="evidence" value="ECO:0007669"/>
    <property type="project" value="TreeGrafter"/>
</dbReference>
<dbReference type="CDD" id="cd01570">
    <property type="entry name" value="NAPRTase_A"/>
    <property type="match status" value="1"/>
</dbReference>
<dbReference type="SUPFAM" id="SSF51690">
    <property type="entry name" value="Nicotinate/Quinolinate PRTase C-terminal domain-like"/>
    <property type="match status" value="1"/>
</dbReference>
<dbReference type="InterPro" id="IPR040727">
    <property type="entry name" value="NAPRTase_N"/>
</dbReference>
<dbReference type="EC" id="6.3.4.21" evidence="3 9"/>
<dbReference type="GO" id="GO:0005829">
    <property type="term" value="C:cytosol"/>
    <property type="evidence" value="ECO:0007669"/>
    <property type="project" value="TreeGrafter"/>
</dbReference>
<evidence type="ECO:0000256" key="3">
    <source>
        <dbReference type="ARBA" id="ARBA00013236"/>
    </source>
</evidence>
<evidence type="ECO:0000256" key="7">
    <source>
        <dbReference type="ARBA" id="ARBA00022679"/>
    </source>
</evidence>
<evidence type="ECO:0000256" key="8">
    <source>
        <dbReference type="ARBA" id="ARBA00048668"/>
    </source>
</evidence>
<dbReference type="NCBIfam" id="TIGR01513">
    <property type="entry name" value="NAPRTase_put"/>
    <property type="match status" value="1"/>
</dbReference>
<feature type="domain" description="Nicotinate phosphoribosyltransferase N-terminal" evidence="11">
    <location>
        <begin position="13"/>
        <end position="143"/>
    </location>
</feature>
<dbReference type="Pfam" id="PF17956">
    <property type="entry name" value="NAPRTase_C"/>
    <property type="match status" value="1"/>
</dbReference>
<dbReference type="PANTHER" id="PTHR11098:SF1">
    <property type="entry name" value="NICOTINATE PHOSPHORIBOSYLTRANSFERASE"/>
    <property type="match status" value="1"/>
</dbReference>
<dbReference type="EMBL" id="QMDV01000003">
    <property type="protein sequence ID" value="RAU82504.1"/>
    <property type="molecule type" value="Genomic_DNA"/>
</dbReference>
<dbReference type="Gene3D" id="3.20.140.10">
    <property type="entry name" value="nicotinate phosphoribosyltransferase"/>
    <property type="match status" value="1"/>
</dbReference>
<dbReference type="PIRSF" id="PIRSF000484">
    <property type="entry name" value="NAPRT"/>
    <property type="match status" value="1"/>
</dbReference>
<evidence type="ECO:0000259" key="12">
    <source>
        <dbReference type="Pfam" id="PF17956"/>
    </source>
</evidence>
<evidence type="ECO:0000259" key="11">
    <source>
        <dbReference type="Pfam" id="PF17767"/>
    </source>
</evidence>
<comment type="function">
    <text evidence="9">Catalyzes the first step in the biosynthesis of NAD from nicotinic acid, the ATP-dependent synthesis of beta-nicotinate D-ribonucleotide from nicotinate and 5-phospho-D-ribose 1-phosphate.</text>
</comment>
<evidence type="ECO:0000259" key="10">
    <source>
        <dbReference type="Pfam" id="PF04095"/>
    </source>
</evidence>
<dbReference type="NCBIfam" id="NF006695">
    <property type="entry name" value="PRK09243.1-2"/>
    <property type="match status" value="1"/>
</dbReference>
<dbReference type="InterPro" id="IPR036068">
    <property type="entry name" value="Nicotinate_pribotase-like_C"/>
</dbReference>
<keyword evidence="6 9" id="KW-0662">Pyridine nucleotide biosynthesis</keyword>
<evidence type="ECO:0000313" key="13">
    <source>
        <dbReference type="EMBL" id="RAU82504.1"/>
    </source>
</evidence>
<dbReference type="InterPro" id="IPR041619">
    <property type="entry name" value="NAPRTase_C"/>
</dbReference>
<accession>A0A364RE03</accession>
<comment type="caution">
    <text evidence="13">The sequence shown here is derived from an EMBL/GenBank/DDBJ whole genome shotgun (WGS) entry which is preliminary data.</text>
</comment>
<dbReference type="Gene3D" id="3.20.20.70">
    <property type="entry name" value="Aldolase class I"/>
    <property type="match status" value="1"/>
</dbReference>
<evidence type="ECO:0000256" key="6">
    <source>
        <dbReference type="ARBA" id="ARBA00022642"/>
    </source>
</evidence>
<dbReference type="Proteomes" id="UP000251692">
    <property type="component" value="Unassembled WGS sequence"/>
</dbReference>
<dbReference type="InterPro" id="IPR041525">
    <property type="entry name" value="N/Namide_PRibTrfase"/>
</dbReference>
<dbReference type="RefSeq" id="WP_112306097.1">
    <property type="nucleotide sequence ID" value="NZ_QMDV01000003.1"/>
</dbReference>
<keyword evidence="4" id="KW-0597">Phosphoprotein</keyword>
<comment type="similarity">
    <text evidence="2 9">Belongs to the NAPRTase family.</text>
</comment>
<dbReference type="PANTHER" id="PTHR11098">
    <property type="entry name" value="NICOTINATE PHOSPHORIBOSYLTRANSFERASE"/>
    <property type="match status" value="1"/>
</dbReference>
<dbReference type="NCBIfam" id="NF009131">
    <property type="entry name" value="PRK12484.1"/>
    <property type="match status" value="1"/>
</dbReference>
<keyword evidence="5 9" id="KW-0436">Ligase</keyword>
<keyword evidence="14" id="KW-1185">Reference proteome</keyword>
<comment type="pathway">
    <text evidence="1 9">Cofactor biosynthesis; NAD(+) biosynthesis; nicotinate D-ribonucleotide from nicotinate: step 1/1.</text>
</comment>
<dbReference type="OrthoDB" id="9770610at2"/>
<comment type="catalytic activity">
    <reaction evidence="8 9">
        <text>5-phospho-alpha-D-ribose 1-diphosphate + nicotinate + ATP + H2O = nicotinate beta-D-ribonucleotide + ADP + phosphate + diphosphate</text>
        <dbReference type="Rhea" id="RHEA:36163"/>
        <dbReference type="ChEBI" id="CHEBI:15377"/>
        <dbReference type="ChEBI" id="CHEBI:30616"/>
        <dbReference type="ChEBI" id="CHEBI:32544"/>
        <dbReference type="ChEBI" id="CHEBI:33019"/>
        <dbReference type="ChEBI" id="CHEBI:43474"/>
        <dbReference type="ChEBI" id="CHEBI:57502"/>
        <dbReference type="ChEBI" id="CHEBI:58017"/>
        <dbReference type="ChEBI" id="CHEBI:456216"/>
        <dbReference type="EC" id="6.3.4.21"/>
    </reaction>
</comment>
<dbReference type="UniPathway" id="UPA00253">
    <property type="reaction ID" value="UER00457"/>
</dbReference>
<protein>
    <recommendedName>
        <fullName evidence="3 9">Nicotinate phosphoribosyltransferase</fullName>
        <ecNumber evidence="3 9">6.3.4.21</ecNumber>
    </recommendedName>
</protein>
<dbReference type="InterPro" id="IPR013785">
    <property type="entry name" value="Aldolase_TIM"/>
</dbReference>
<evidence type="ECO:0000256" key="9">
    <source>
        <dbReference type="RuleBase" id="RU365100"/>
    </source>
</evidence>
<dbReference type="GO" id="GO:0047280">
    <property type="term" value="F:nicotinamide phosphoribosyltransferase activity"/>
    <property type="evidence" value="ECO:0007669"/>
    <property type="project" value="UniProtKB-ARBA"/>
</dbReference>
<dbReference type="AlphaFoldDB" id="A0A364RE03"/>
<organism evidence="13 14">
    <name type="scientific">Pontibacter arcticus</name>
    <dbReference type="NCBI Taxonomy" id="2080288"/>
    <lineage>
        <taxon>Bacteria</taxon>
        <taxon>Pseudomonadati</taxon>
        <taxon>Bacteroidota</taxon>
        <taxon>Cytophagia</taxon>
        <taxon>Cytophagales</taxon>
        <taxon>Hymenobacteraceae</taxon>
        <taxon>Pontibacter</taxon>
    </lineage>
</organism>
<dbReference type="FunFam" id="3.20.20.70:FF:000076">
    <property type="entry name" value="Nicotinate phosphoribosyltransferase"/>
    <property type="match status" value="1"/>
</dbReference>
<gene>
    <name evidence="13" type="ORF">DP923_12040</name>
</gene>
<dbReference type="InterPro" id="IPR007229">
    <property type="entry name" value="Nic_PRibTrfase-Fam"/>
</dbReference>
<comment type="PTM">
    <text evidence="9">Transiently phosphorylated on a His residue during the reaction cycle. Phosphorylation strongly increases the affinity for substrates and increases the rate of nicotinate D-ribonucleotide production. Dephosphorylation regenerates the low-affinity form of the enzyme, leading to product release.</text>
</comment>
<dbReference type="GO" id="GO:0004516">
    <property type="term" value="F:nicotinate phosphoribosyltransferase activity"/>
    <property type="evidence" value="ECO:0007669"/>
    <property type="project" value="UniProtKB-UniRule"/>
</dbReference>
<keyword evidence="7 9" id="KW-0808">Transferase</keyword>
<evidence type="ECO:0000256" key="1">
    <source>
        <dbReference type="ARBA" id="ARBA00004952"/>
    </source>
</evidence>
<dbReference type="Pfam" id="PF04095">
    <property type="entry name" value="NAPRTase"/>
    <property type="match status" value="1"/>
</dbReference>
<keyword evidence="13" id="KW-0328">Glycosyltransferase</keyword>
<evidence type="ECO:0000313" key="14">
    <source>
        <dbReference type="Proteomes" id="UP000251692"/>
    </source>
</evidence>
<reference evidence="13 14" key="2">
    <citation type="submission" date="2018-07" db="EMBL/GenBank/DDBJ databases">
        <title>Pontibacter sp. 2b14 genomic sequence and assembly.</title>
        <authorList>
            <person name="Du Z.-J."/>
        </authorList>
    </citation>
    <scope>NUCLEOTIDE SEQUENCE [LARGE SCALE GENOMIC DNA]</scope>
    <source>
        <strain evidence="13 14">2b14</strain>
    </source>
</reference>
<dbReference type="SUPFAM" id="SSF54675">
    <property type="entry name" value="Nicotinate/Quinolinate PRTase N-terminal domain-like"/>
    <property type="match status" value="1"/>
</dbReference>
<evidence type="ECO:0000256" key="4">
    <source>
        <dbReference type="ARBA" id="ARBA00022553"/>
    </source>
</evidence>
<proteinExistence type="inferred from homology"/>
<dbReference type="InterPro" id="IPR006405">
    <property type="entry name" value="Nic_PRibTrfase_pncB"/>
</dbReference>
<name>A0A364RE03_9BACT</name>
<evidence type="ECO:0000256" key="5">
    <source>
        <dbReference type="ARBA" id="ARBA00022598"/>
    </source>
</evidence>
<evidence type="ECO:0000256" key="2">
    <source>
        <dbReference type="ARBA" id="ARBA00010897"/>
    </source>
</evidence>